<comment type="cofactor">
    <cofactor evidence="1 4">
        <name>pyridoxal 5'-phosphate</name>
        <dbReference type="ChEBI" id="CHEBI:597326"/>
    </cofactor>
</comment>
<keyword evidence="3" id="KW-0456">Lyase</keyword>
<organism evidence="5 6">
    <name type="scientific">Meripilus lineatus</name>
    <dbReference type="NCBI Taxonomy" id="2056292"/>
    <lineage>
        <taxon>Eukaryota</taxon>
        <taxon>Fungi</taxon>
        <taxon>Dikarya</taxon>
        <taxon>Basidiomycota</taxon>
        <taxon>Agaricomycotina</taxon>
        <taxon>Agaricomycetes</taxon>
        <taxon>Polyporales</taxon>
        <taxon>Meripilaceae</taxon>
        <taxon>Meripilus</taxon>
    </lineage>
</organism>
<dbReference type="InterPro" id="IPR050477">
    <property type="entry name" value="GrpII_AminoAcid_Decarb"/>
</dbReference>
<evidence type="ECO:0000313" key="5">
    <source>
        <dbReference type="EMBL" id="KAJ3487479.1"/>
    </source>
</evidence>
<evidence type="ECO:0000256" key="2">
    <source>
        <dbReference type="ARBA" id="ARBA00022898"/>
    </source>
</evidence>
<dbReference type="GO" id="GO:0016830">
    <property type="term" value="F:carbon-carbon lyase activity"/>
    <property type="evidence" value="ECO:0007669"/>
    <property type="project" value="InterPro"/>
</dbReference>
<dbReference type="PANTHER" id="PTHR42735">
    <property type="match status" value="1"/>
</dbReference>
<proteinExistence type="predicted"/>
<evidence type="ECO:0000256" key="4">
    <source>
        <dbReference type="PIRSR" id="PIRSR602129-50"/>
    </source>
</evidence>
<evidence type="ECO:0000256" key="1">
    <source>
        <dbReference type="ARBA" id="ARBA00001933"/>
    </source>
</evidence>
<dbReference type="GO" id="GO:0019752">
    <property type="term" value="P:carboxylic acid metabolic process"/>
    <property type="evidence" value="ECO:0007669"/>
    <property type="project" value="InterPro"/>
</dbReference>
<evidence type="ECO:0000313" key="6">
    <source>
        <dbReference type="Proteomes" id="UP001212997"/>
    </source>
</evidence>
<dbReference type="Pfam" id="PF00282">
    <property type="entry name" value="Pyridoxal_deC"/>
    <property type="match status" value="1"/>
</dbReference>
<comment type="caution">
    <text evidence="5">The sequence shown here is derived from an EMBL/GenBank/DDBJ whole genome shotgun (WGS) entry which is preliminary data.</text>
</comment>
<name>A0AAD5V6N4_9APHY</name>
<dbReference type="GO" id="GO:0030170">
    <property type="term" value="F:pyridoxal phosphate binding"/>
    <property type="evidence" value="ECO:0007669"/>
    <property type="project" value="InterPro"/>
</dbReference>
<dbReference type="InterPro" id="IPR015424">
    <property type="entry name" value="PyrdxlP-dep_Trfase"/>
</dbReference>
<dbReference type="Proteomes" id="UP001212997">
    <property type="component" value="Unassembled WGS sequence"/>
</dbReference>
<dbReference type="AlphaFoldDB" id="A0AAD5V6N4"/>
<keyword evidence="6" id="KW-1185">Reference proteome</keyword>
<feature type="modified residue" description="N6-(pyridoxal phosphate)lysine" evidence="4">
    <location>
        <position position="436"/>
    </location>
</feature>
<dbReference type="EMBL" id="JANAWD010000091">
    <property type="protein sequence ID" value="KAJ3487479.1"/>
    <property type="molecule type" value="Genomic_DNA"/>
</dbReference>
<reference evidence="5" key="1">
    <citation type="submission" date="2022-07" db="EMBL/GenBank/DDBJ databases">
        <title>Genome Sequence of Physisporinus lineatus.</title>
        <authorList>
            <person name="Buettner E."/>
        </authorList>
    </citation>
    <scope>NUCLEOTIDE SEQUENCE</scope>
    <source>
        <strain evidence="5">VT162</strain>
    </source>
</reference>
<protein>
    <recommendedName>
        <fullName evidence="7">PLP-dependent transferase</fullName>
    </recommendedName>
</protein>
<sequence length="1057" mass="118294">MSHDHEGAFPCDNTSHEAIASWFLGPKAENHEFMKNAFNDIVEDLCKARKAFHPEDDPFITGEVQRSEAFLTSMDKLKSLLNNLSTYMSDHNIPFYSPRYGAHMTSDATLPGILGYLLAMLYNPNNVAPEASPLTSLIEYEVGQDLCDMLGYERQPPIADGKPHAWGHITCDGSVANLESIWVARNLKFYPLCLRNAMAPGAPLEWIASTFKVKLCTKEEKDFIKCDTWELLNLAVDDVLNLAPRLTDEYGLSSDFVQKVMGDYIIQTVSKDTLLSQYDIEQPPQYLIATTKHYSWPKGTAVAGIGSENLIEVGIDNHARMDPAALEKLLEERLQRRQAVYAVVAIIGTTEHSCVDPIDRIVALREKFQKKGLSFVIHADAAWGGYFTSLLCEIPEGRDEKRDSDPIVPKMTLLPHTKLQLEHIKYADSITIDPHKSGYVPYPAGSLCYRDERMRYLVTWTSPYIDYQMDGVQSMGTYGLEGSKPGAAPVAVWLSHEVIGLHKAGYGSLLGEAMFTGVKMYCHWATMSTEASDLIVVPLNMLPEEQKLGATLAEVEIEKDFIRERILNRPNRELVNDKEAMGKVQLLGSDLMINAFSCNFRINGVTNTSVTEANILNSRIYETLSVLKVADAVKERDFFVMSTVYSQEKYGECLTNLKRRLGLEGDEDLFSLSNLSMSPFPTAGNFVAELAASFEQTALKIIKETCIPRNTVKAAKHSFIMQGTDKVHLVYLPMFQMATYRQQLIMAVDLPPAVMKVYADARRDDPEAILCLHTEKDELLSDILERGSFRAVVQKGLPKSHESTDHPINHLAEGVDVSNVRVIKHRSLDPRLLESAYPERMPFYLYGTTEQQHIDHVLLSSPNAQLSASDIQLQFDDEQDLYGPGLQKEFELGLIAVFDDVREAGIQPFKKSHEPTFFAPGKTFRVTIHRDSPRGPTVALNSSVFARGTITIGNSVFRDYSMMNQDPTRIHDPTLTIPPGALADVDRFIKGNTTKNEIIASGETPSKTSKTPVVIPFGDTLILDRFHVDNHHDDYDRTVAQRSAWKASWYSALGRGV</sequence>
<gene>
    <name evidence="5" type="ORF">NLI96_g3502</name>
</gene>
<dbReference type="PANTHER" id="PTHR42735:SF4">
    <property type="entry name" value="PYRIDOXAL PHOSPHATE-DEPENDENT DECARBOXYLASE FAMILY PROTEIN"/>
    <property type="match status" value="1"/>
</dbReference>
<keyword evidence="2 4" id="KW-0663">Pyridoxal phosphate</keyword>
<dbReference type="Gene3D" id="3.40.640.10">
    <property type="entry name" value="Type I PLP-dependent aspartate aminotransferase-like (Major domain)"/>
    <property type="match status" value="1"/>
</dbReference>
<evidence type="ECO:0000256" key="3">
    <source>
        <dbReference type="ARBA" id="ARBA00023239"/>
    </source>
</evidence>
<dbReference type="InterPro" id="IPR015421">
    <property type="entry name" value="PyrdxlP-dep_Trfase_major"/>
</dbReference>
<evidence type="ECO:0008006" key="7">
    <source>
        <dbReference type="Google" id="ProtNLM"/>
    </source>
</evidence>
<accession>A0AAD5V6N4</accession>
<dbReference type="SUPFAM" id="SSF53383">
    <property type="entry name" value="PLP-dependent transferases"/>
    <property type="match status" value="1"/>
</dbReference>
<dbReference type="InterPro" id="IPR002129">
    <property type="entry name" value="PyrdxlP-dep_de-COase"/>
</dbReference>